<protein>
    <submittedName>
        <fullName evidence="3">Polyisoprenoid-binding protein YceI</fullName>
    </submittedName>
</protein>
<evidence type="ECO:0000313" key="4">
    <source>
        <dbReference type="Proteomes" id="UP000248198"/>
    </source>
</evidence>
<organism evidence="3 4">
    <name type="scientific">Pedobacter nutrimenti</name>
    <dbReference type="NCBI Taxonomy" id="1241337"/>
    <lineage>
        <taxon>Bacteria</taxon>
        <taxon>Pseudomonadati</taxon>
        <taxon>Bacteroidota</taxon>
        <taxon>Sphingobacteriia</taxon>
        <taxon>Sphingobacteriales</taxon>
        <taxon>Sphingobacteriaceae</taxon>
        <taxon>Pedobacter</taxon>
    </lineage>
</organism>
<dbReference type="Gene3D" id="2.40.128.110">
    <property type="entry name" value="Lipid/polyisoprenoid-binding, YceI-like"/>
    <property type="match status" value="1"/>
</dbReference>
<keyword evidence="1" id="KW-0732">Signal</keyword>
<accession>A0A318U8W5</accession>
<feature type="signal peptide" evidence="1">
    <location>
        <begin position="1"/>
        <end position="21"/>
    </location>
</feature>
<proteinExistence type="predicted"/>
<dbReference type="InterPro" id="IPR007372">
    <property type="entry name" value="Lipid/polyisoprenoid-bd_YceI"/>
</dbReference>
<dbReference type="Pfam" id="PF04264">
    <property type="entry name" value="YceI"/>
    <property type="match status" value="1"/>
</dbReference>
<gene>
    <name evidence="3" type="ORF">B0O44_10965</name>
</gene>
<dbReference type="AlphaFoldDB" id="A0A318U8W5"/>
<reference evidence="3 4" key="1">
    <citation type="submission" date="2018-06" db="EMBL/GenBank/DDBJ databases">
        <title>Genomic Encyclopedia of Archaeal and Bacterial Type Strains, Phase II (KMG-II): from individual species to whole genera.</title>
        <authorList>
            <person name="Goeker M."/>
        </authorList>
    </citation>
    <scope>NUCLEOTIDE SEQUENCE [LARGE SCALE GENOMIC DNA]</scope>
    <source>
        <strain evidence="3 4">DSM 27372</strain>
    </source>
</reference>
<dbReference type="RefSeq" id="WP_110834158.1">
    <property type="nucleotide sequence ID" value="NZ_QKLU01000009.1"/>
</dbReference>
<comment type="caution">
    <text evidence="3">The sequence shown here is derived from an EMBL/GenBank/DDBJ whole genome shotgun (WGS) entry which is preliminary data.</text>
</comment>
<feature type="chain" id="PRO_5016447843" evidence="1">
    <location>
        <begin position="22"/>
        <end position="196"/>
    </location>
</feature>
<dbReference type="InterPro" id="IPR036761">
    <property type="entry name" value="TTHA0802/YceI-like_sf"/>
</dbReference>
<evidence type="ECO:0000259" key="2">
    <source>
        <dbReference type="SMART" id="SM00867"/>
    </source>
</evidence>
<keyword evidence="4" id="KW-1185">Reference proteome</keyword>
<dbReference type="PANTHER" id="PTHR34406">
    <property type="entry name" value="PROTEIN YCEI"/>
    <property type="match status" value="1"/>
</dbReference>
<sequence length="196" mass="20988">MKLKIASLALLFIAAAATAFKAPSFKGDTYKVDVQKSSITWTGKKFAGSHNGTIDLKSGSLGFNGKKLAEGNFTIDMTSLKDADKSANLENHLKSDDFFGSSKFPTSTFVIKKVTGGSGNTVNVSGDLTIKGVTQAISFPATLAWNGNTVTATADKIVVDRTKYGIKFKSKTVFTDIGDKFIYDEFELSVKLTATK</sequence>
<dbReference type="PANTHER" id="PTHR34406:SF1">
    <property type="entry name" value="PROTEIN YCEI"/>
    <property type="match status" value="1"/>
</dbReference>
<evidence type="ECO:0000256" key="1">
    <source>
        <dbReference type="SAM" id="SignalP"/>
    </source>
</evidence>
<dbReference type="SUPFAM" id="SSF101874">
    <property type="entry name" value="YceI-like"/>
    <property type="match status" value="1"/>
</dbReference>
<feature type="domain" description="Lipid/polyisoprenoid-binding YceI-like" evidence="2">
    <location>
        <begin position="29"/>
        <end position="195"/>
    </location>
</feature>
<dbReference type="Proteomes" id="UP000248198">
    <property type="component" value="Unassembled WGS sequence"/>
</dbReference>
<name>A0A318U8W5_9SPHI</name>
<evidence type="ECO:0000313" key="3">
    <source>
        <dbReference type="EMBL" id="PYF69975.1"/>
    </source>
</evidence>
<dbReference type="SMART" id="SM00867">
    <property type="entry name" value="YceI"/>
    <property type="match status" value="1"/>
</dbReference>
<dbReference type="OrthoDB" id="951410at2"/>
<dbReference type="EMBL" id="QKLU01000009">
    <property type="protein sequence ID" value="PYF69975.1"/>
    <property type="molecule type" value="Genomic_DNA"/>
</dbReference>